<feature type="transmembrane region" description="Helical" evidence="1">
    <location>
        <begin position="393"/>
        <end position="414"/>
    </location>
</feature>
<feature type="transmembrane region" description="Helical" evidence="1">
    <location>
        <begin position="434"/>
        <end position="451"/>
    </location>
</feature>
<dbReference type="InterPro" id="IPR005625">
    <property type="entry name" value="PepSY-ass_TM"/>
</dbReference>
<dbReference type="PANTHER" id="PTHR34219">
    <property type="entry name" value="IRON-REGULATED INNER MEMBRANE PROTEIN-RELATED"/>
    <property type="match status" value="1"/>
</dbReference>
<evidence type="ECO:0000313" key="3">
    <source>
        <dbReference type="Proteomes" id="UP001497602"/>
    </source>
</evidence>
<accession>A0ABM9PJ83</accession>
<feature type="transmembrane region" description="Helical" evidence="1">
    <location>
        <begin position="487"/>
        <end position="505"/>
    </location>
</feature>
<name>A0ABM9PJ83_9FLAO</name>
<keyword evidence="1" id="KW-0472">Membrane</keyword>
<comment type="caution">
    <text evidence="2">The sequence shown here is derived from an EMBL/GenBank/DDBJ whole genome shotgun (WGS) entry which is preliminary data.</text>
</comment>
<sequence length="515" mass="59182">MKKIDFKKNVRLIHLWIGLLTGLIVFIVCITGCIYAFQKEIRLAAYPYYTVVHKNQQELTLDNLLNEYKKQSDNNVLRIYDFTETTRSTILLTEKDQQYFFSYLNPYTGNLLKEKNLASDFFVIVLYIHQNLLLGELGTQIIGWSVVVFILSLITGLILWFPKNTKVFKTKKGRKSKFSIKTKAKKHKVIFDLHNVLGFYASAILLIVAITGIAWTFTWVDGALYSLVTFEKKKTEKTTTITSTVFNKNALATTKQQLDYNQNNRNLFIYFLPQQDTIPLQVTAYPNDDSFGSSDNYYLQPDSGKLIKSKLDSQKNAGEKFNSLYYDIHTGSILGIGGKIIVFLAGLIGASLPVTGTMLWLHNRKKKRAKTLTQKNNQELNNNTIPMRTKISILWFFIAIGWIVHHIYGLFSVYYHESVMMEGATGEVPFVHHMYRILFEGMALLFALLTLEVSKKWFVWISFIWAIIGGLYNLYHVLSSFMYEASNISEILVLILMVIASVFLIKNLNEQRING</sequence>
<protein>
    <submittedName>
        <fullName evidence="2">PepSY domain-containing protein</fullName>
    </submittedName>
</protein>
<dbReference type="Proteomes" id="UP001497602">
    <property type="component" value="Unassembled WGS sequence"/>
</dbReference>
<dbReference type="RefSeq" id="WP_348737495.1">
    <property type="nucleotide sequence ID" value="NZ_CAXJRC010000009.1"/>
</dbReference>
<keyword evidence="3" id="KW-1185">Reference proteome</keyword>
<feature type="transmembrane region" description="Helical" evidence="1">
    <location>
        <begin position="12"/>
        <end position="37"/>
    </location>
</feature>
<feature type="transmembrane region" description="Helical" evidence="1">
    <location>
        <begin position="458"/>
        <end position="475"/>
    </location>
</feature>
<feature type="transmembrane region" description="Helical" evidence="1">
    <location>
        <begin position="340"/>
        <end position="361"/>
    </location>
</feature>
<feature type="transmembrane region" description="Helical" evidence="1">
    <location>
        <begin position="196"/>
        <end position="217"/>
    </location>
</feature>
<evidence type="ECO:0000313" key="2">
    <source>
        <dbReference type="EMBL" id="CAL2105683.1"/>
    </source>
</evidence>
<reference evidence="2 3" key="1">
    <citation type="submission" date="2024-05" db="EMBL/GenBank/DDBJ databases">
        <authorList>
            <person name="Duchaud E."/>
        </authorList>
    </citation>
    <scope>NUCLEOTIDE SEQUENCE [LARGE SCALE GENOMIC DNA]</scope>
    <source>
        <strain evidence="2">Ena-SAMPLE-TAB-13-05-2024-13:56:06:370-140305</strain>
    </source>
</reference>
<evidence type="ECO:0000256" key="1">
    <source>
        <dbReference type="SAM" id="Phobius"/>
    </source>
</evidence>
<keyword evidence="1" id="KW-1133">Transmembrane helix</keyword>
<dbReference type="Pfam" id="PF03929">
    <property type="entry name" value="PepSY_TM"/>
    <property type="match status" value="1"/>
</dbReference>
<keyword evidence="1" id="KW-0812">Transmembrane</keyword>
<organism evidence="2 3">
    <name type="scientific">Tenacibaculum vairaonense</name>
    <dbReference type="NCBI Taxonomy" id="3137860"/>
    <lineage>
        <taxon>Bacteria</taxon>
        <taxon>Pseudomonadati</taxon>
        <taxon>Bacteroidota</taxon>
        <taxon>Flavobacteriia</taxon>
        <taxon>Flavobacteriales</taxon>
        <taxon>Flavobacteriaceae</taxon>
        <taxon>Tenacibaculum</taxon>
    </lineage>
</organism>
<dbReference type="PANTHER" id="PTHR34219:SF3">
    <property type="entry name" value="BLL7967 PROTEIN"/>
    <property type="match status" value="1"/>
</dbReference>
<proteinExistence type="predicted"/>
<feature type="transmembrane region" description="Helical" evidence="1">
    <location>
        <begin position="141"/>
        <end position="161"/>
    </location>
</feature>
<gene>
    <name evidence="2" type="ORF">T190115A13A_180012</name>
</gene>
<dbReference type="EMBL" id="CAXJRC010000009">
    <property type="protein sequence ID" value="CAL2105683.1"/>
    <property type="molecule type" value="Genomic_DNA"/>
</dbReference>